<protein>
    <recommendedName>
        <fullName evidence="3">Secreted protein</fullName>
    </recommendedName>
</protein>
<evidence type="ECO:0008006" key="3">
    <source>
        <dbReference type="Google" id="ProtNLM"/>
    </source>
</evidence>
<keyword evidence="2" id="KW-1185">Reference proteome</keyword>
<accession>A0AAW2F3C1</accession>
<sequence>MFASFAVCFVDCVAPHLCRRGFDGNSKRSRDLRDAAGGDRCRSPRNGAALSELAGTCGLARPLQIEGEIYVFNKGSIKICRTLHQCCIVKVNELCRT</sequence>
<evidence type="ECO:0000313" key="2">
    <source>
        <dbReference type="Proteomes" id="UP001430953"/>
    </source>
</evidence>
<reference evidence="1 2" key="1">
    <citation type="submission" date="2023-03" db="EMBL/GenBank/DDBJ databases">
        <title>High recombination rates correlate with genetic variation in Cardiocondyla obscurior ants.</title>
        <authorList>
            <person name="Errbii M."/>
        </authorList>
    </citation>
    <scope>NUCLEOTIDE SEQUENCE [LARGE SCALE GENOMIC DNA]</scope>
    <source>
        <strain evidence="1">Alpha-2009</strain>
        <tissue evidence="1">Whole body</tissue>
    </source>
</reference>
<dbReference type="Proteomes" id="UP001430953">
    <property type="component" value="Unassembled WGS sequence"/>
</dbReference>
<evidence type="ECO:0000313" key="1">
    <source>
        <dbReference type="EMBL" id="KAL0109196.1"/>
    </source>
</evidence>
<dbReference type="AlphaFoldDB" id="A0AAW2F3C1"/>
<name>A0AAW2F3C1_9HYME</name>
<gene>
    <name evidence="1" type="ORF">PUN28_014348</name>
</gene>
<proteinExistence type="predicted"/>
<comment type="caution">
    <text evidence="1">The sequence shown here is derived from an EMBL/GenBank/DDBJ whole genome shotgun (WGS) entry which is preliminary data.</text>
</comment>
<organism evidence="1 2">
    <name type="scientific">Cardiocondyla obscurior</name>
    <dbReference type="NCBI Taxonomy" id="286306"/>
    <lineage>
        <taxon>Eukaryota</taxon>
        <taxon>Metazoa</taxon>
        <taxon>Ecdysozoa</taxon>
        <taxon>Arthropoda</taxon>
        <taxon>Hexapoda</taxon>
        <taxon>Insecta</taxon>
        <taxon>Pterygota</taxon>
        <taxon>Neoptera</taxon>
        <taxon>Endopterygota</taxon>
        <taxon>Hymenoptera</taxon>
        <taxon>Apocrita</taxon>
        <taxon>Aculeata</taxon>
        <taxon>Formicoidea</taxon>
        <taxon>Formicidae</taxon>
        <taxon>Myrmicinae</taxon>
        <taxon>Cardiocondyla</taxon>
    </lineage>
</organism>
<dbReference type="EMBL" id="JADYXP020000015">
    <property type="protein sequence ID" value="KAL0109196.1"/>
    <property type="molecule type" value="Genomic_DNA"/>
</dbReference>